<reference evidence="1 2" key="1">
    <citation type="journal article" date="2019" name="Int. J. Syst. Evol. Microbiol.">
        <title>The Global Catalogue of Microorganisms (GCM) 10K type strain sequencing project: providing services to taxonomists for standard genome sequencing and annotation.</title>
        <authorList>
            <consortium name="The Broad Institute Genomics Platform"/>
            <consortium name="The Broad Institute Genome Sequencing Center for Infectious Disease"/>
            <person name="Wu L."/>
            <person name="Ma J."/>
        </authorList>
    </citation>
    <scope>NUCLEOTIDE SEQUENCE [LARGE SCALE GENOMIC DNA]</scope>
    <source>
        <strain evidence="1 2">JCM 16082</strain>
    </source>
</reference>
<dbReference type="Proteomes" id="UP001500507">
    <property type="component" value="Unassembled WGS sequence"/>
</dbReference>
<evidence type="ECO:0000313" key="2">
    <source>
        <dbReference type="Proteomes" id="UP001500507"/>
    </source>
</evidence>
<protein>
    <submittedName>
        <fullName evidence="1">DUF3095 domain-containing protein</fullName>
    </submittedName>
</protein>
<keyword evidence="2" id="KW-1185">Reference proteome</keyword>
<accession>A0ABN1MIS4</accession>
<proteinExistence type="predicted"/>
<dbReference type="InterPro" id="IPR021445">
    <property type="entry name" value="DUF3095"/>
</dbReference>
<gene>
    <name evidence="1" type="ORF">GCM10009117_22750</name>
</gene>
<organism evidence="1 2">
    <name type="scientific">Gangjinia marincola</name>
    <dbReference type="NCBI Taxonomy" id="578463"/>
    <lineage>
        <taxon>Bacteria</taxon>
        <taxon>Pseudomonadati</taxon>
        <taxon>Bacteroidota</taxon>
        <taxon>Flavobacteriia</taxon>
        <taxon>Flavobacteriales</taxon>
        <taxon>Flavobacteriaceae</taxon>
        <taxon>Gangjinia</taxon>
    </lineage>
</organism>
<dbReference type="EMBL" id="BAAAFG010000016">
    <property type="protein sequence ID" value="GAA0873128.1"/>
    <property type="molecule type" value="Genomic_DNA"/>
</dbReference>
<comment type="caution">
    <text evidence="1">The sequence shown here is derived from an EMBL/GenBank/DDBJ whole genome shotgun (WGS) entry which is preliminary data.</text>
</comment>
<evidence type="ECO:0000313" key="1">
    <source>
        <dbReference type="EMBL" id="GAA0873128.1"/>
    </source>
</evidence>
<dbReference type="Pfam" id="PF11294">
    <property type="entry name" value="DUF3095"/>
    <property type="match status" value="1"/>
</dbReference>
<name>A0ABN1MIS4_9FLAO</name>
<sequence>MINHAIPLAQLVGNDGLFSKVPGDWFIVIADVQNSTKAIERGLHNDVNMAATGSIVSVLNEVKQNDPAHEIPYFFGGDGVTFIIPPVLHDSVLDALAVYRNHIQQSLNLTLYTGSLLVEEVYREEKTLKIAKANVTEQLTIPVVVGSGLKYAERHIKDNFVLEEADRFIGKKPNLEGFECRWNQILPDEESKKVICLLIDCMDESRQSQVYSEILYRIEEIFGNHEMRNPISVAKLKLDLSWQRIQREFYMRVGEHKWLSILQYWMLNLFGPMYFSISKEGKNYLNSVSKRSDTIMLDGLINMVIVGTPPQVNALEKFLNDRESAQHIIYGMHITNASIMSCYVEDRVDQHIHFVDGNQGGYTTAAKMLKEKFSAKA</sequence>